<evidence type="ECO:0000256" key="3">
    <source>
        <dbReference type="ARBA" id="ARBA00004496"/>
    </source>
</evidence>
<dbReference type="InterPro" id="IPR045132">
    <property type="entry name" value="UBE4"/>
</dbReference>
<gene>
    <name evidence="14" type="ORF">H0E87_028131</name>
</gene>
<dbReference type="Pfam" id="PF10408">
    <property type="entry name" value="Ufd2P_core"/>
    <property type="match status" value="1"/>
</dbReference>
<dbReference type="Gene3D" id="3.30.40.10">
    <property type="entry name" value="Zinc/RING finger domain, C3HC4 (zinc finger)"/>
    <property type="match status" value="1"/>
</dbReference>
<evidence type="ECO:0000313" key="15">
    <source>
        <dbReference type="Proteomes" id="UP000807159"/>
    </source>
</evidence>
<dbReference type="EC" id="2.3.2.27" evidence="6"/>
<dbReference type="PANTHER" id="PTHR13931">
    <property type="entry name" value="UBIQUITINATION FACTOR E4"/>
    <property type="match status" value="1"/>
</dbReference>
<feature type="region of interest" description="Disordered" evidence="12">
    <location>
        <begin position="421"/>
        <end position="444"/>
    </location>
</feature>
<dbReference type="Pfam" id="PF04564">
    <property type="entry name" value="U-box"/>
    <property type="match status" value="1"/>
</dbReference>
<evidence type="ECO:0000256" key="8">
    <source>
        <dbReference type="ARBA" id="ARBA00022679"/>
    </source>
</evidence>
<dbReference type="CDD" id="cd16657">
    <property type="entry name" value="RING-Ubox_UBE4A"/>
    <property type="match status" value="1"/>
</dbReference>
<evidence type="ECO:0000256" key="10">
    <source>
        <dbReference type="ARBA" id="ARBA00023242"/>
    </source>
</evidence>
<feature type="coiled-coil region" evidence="11">
    <location>
        <begin position="499"/>
        <end position="526"/>
    </location>
</feature>
<dbReference type="GO" id="GO:0034450">
    <property type="term" value="F:ubiquitin-ubiquitin ligase activity"/>
    <property type="evidence" value="ECO:0007669"/>
    <property type="project" value="InterPro"/>
</dbReference>
<dbReference type="SUPFAM" id="SSF57850">
    <property type="entry name" value="RING/U-box"/>
    <property type="match status" value="1"/>
</dbReference>
<dbReference type="PROSITE" id="PS51698">
    <property type="entry name" value="U_BOX"/>
    <property type="match status" value="1"/>
</dbReference>
<reference evidence="14" key="1">
    <citation type="journal article" date="2021" name="J. Hered.">
        <title>Genome Assembly of Salicaceae Populus deltoides (Eastern Cottonwood) I-69 Based on Nanopore Sequencing and Hi-C Technologies.</title>
        <authorList>
            <person name="Bai S."/>
            <person name="Wu H."/>
            <person name="Zhang J."/>
            <person name="Pan Z."/>
            <person name="Zhao W."/>
            <person name="Li Z."/>
            <person name="Tong C."/>
        </authorList>
    </citation>
    <scope>NUCLEOTIDE SEQUENCE</scope>
    <source>
        <tissue evidence="14">Leaf</tissue>
    </source>
</reference>
<feature type="domain" description="U-box" evidence="13">
    <location>
        <begin position="968"/>
        <end position="1042"/>
    </location>
</feature>
<keyword evidence="10" id="KW-0539">Nucleus</keyword>
<comment type="catalytic activity">
    <reaction evidence="1">
        <text>S-ubiquitinyl-[E2 ubiquitin-conjugating enzyme]-L-cysteine + [acceptor protein]-L-lysine = [E2 ubiquitin-conjugating enzyme]-L-cysteine + N(6)-ubiquitinyl-[acceptor protein]-L-lysine.</text>
        <dbReference type="EC" id="2.3.2.27"/>
    </reaction>
</comment>
<dbReference type="InterPro" id="IPR013083">
    <property type="entry name" value="Znf_RING/FYVE/PHD"/>
</dbReference>
<evidence type="ECO:0000256" key="7">
    <source>
        <dbReference type="ARBA" id="ARBA00022490"/>
    </source>
</evidence>
<dbReference type="SMART" id="SM00504">
    <property type="entry name" value="Ubox"/>
    <property type="match status" value="1"/>
</dbReference>
<evidence type="ECO:0000259" key="13">
    <source>
        <dbReference type="PROSITE" id="PS51698"/>
    </source>
</evidence>
<evidence type="ECO:0000256" key="12">
    <source>
        <dbReference type="SAM" id="MobiDB-lite"/>
    </source>
</evidence>
<proteinExistence type="inferred from homology"/>
<evidence type="ECO:0000256" key="1">
    <source>
        <dbReference type="ARBA" id="ARBA00000900"/>
    </source>
</evidence>
<comment type="similarity">
    <text evidence="5">Belongs to the ubiquitin conjugation factor E4 family.</text>
</comment>
<dbReference type="InterPro" id="IPR003613">
    <property type="entry name" value="Ubox_domain"/>
</dbReference>
<evidence type="ECO:0000256" key="5">
    <source>
        <dbReference type="ARBA" id="ARBA00007434"/>
    </source>
</evidence>
<dbReference type="GO" id="GO:0005634">
    <property type="term" value="C:nucleus"/>
    <property type="evidence" value="ECO:0007669"/>
    <property type="project" value="UniProtKB-SubCell"/>
</dbReference>
<accession>A0A8T2WS73</accession>
<comment type="caution">
    <text evidence="14">The sequence shown here is derived from an EMBL/GenBank/DDBJ whole genome shotgun (WGS) entry which is preliminary data.</text>
</comment>
<dbReference type="GO" id="GO:0000209">
    <property type="term" value="P:protein polyubiquitination"/>
    <property type="evidence" value="ECO:0007669"/>
    <property type="project" value="TreeGrafter"/>
</dbReference>
<keyword evidence="7" id="KW-0963">Cytoplasm</keyword>
<dbReference type="GO" id="GO:0006511">
    <property type="term" value="P:ubiquitin-dependent protein catabolic process"/>
    <property type="evidence" value="ECO:0007669"/>
    <property type="project" value="InterPro"/>
</dbReference>
<dbReference type="AlphaFoldDB" id="A0A8T2WS73"/>
<dbReference type="EMBL" id="JACEGQ020000017">
    <property type="protein sequence ID" value="KAH8483610.1"/>
    <property type="molecule type" value="Genomic_DNA"/>
</dbReference>
<dbReference type="FunFam" id="3.30.40.10:FF:000055">
    <property type="entry name" value="Ubiquitin conjugation factor e4 a"/>
    <property type="match status" value="1"/>
</dbReference>
<dbReference type="InterPro" id="IPR019474">
    <property type="entry name" value="Ub_conjug_fac_E4_core"/>
</dbReference>
<keyword evidence="15" id="KW-1185">Reference proteome</keyword>
<feature type="compositionally biased region" description="Polar residues" evidence="12">
    <location>
        <begin position="430"/>
        <end position="442"/>
    </location>
</feature>
<keyword evidence="9" id="KW-0833">Ubl conjugation pathway</keyword>
<dbReference type="GO" id="GO:0036503">
    <property type="term" value="P:ERAD pathway"/>
    <property type="evidence" value="ECO:0007669"/>
    <property type="project" value="InterPro"/>
</dbReference>
<comment type="pathway">
    <text evidence="4">Protein modification; protein ubiquitination.</text>
</comment>
<comment type="subcellular location">
    <subcellularLocation>
        <location evidence="3">Cytoplasm</location>
    </subcellularLocation>
    <subcellularLocation>
        <location evidence="2">Nucleus</location>
    </subcellularLocation>
</comment>
<dbReference type="GO" id="GO:0000151">
    <property type="term" value="C:ubiquitin ligase complex"/>
    <property type="evidence" value="ECO:0007669"/>
    <property type="project" value="InterPro"/>
</dbReference>
<evidence type="ECO:0000313" key="14">
    <source>
        <dbReference type="EMBL" id="KAH8483610.1"/>
    </source>
</evidence>
<protein>
    <recommendedName>
        <fullName evidence="6">RING-type E3 ubiquitin transferase</fullName>
        <ecNumber evidence="6">2.3.2.27</ecNumber>
    </recommendedName>
</protein>
<dbReference type="Proteomes" id="UP000807159">
    <property type="component" value="Chromosome 17"/>
</dbReference>
<keyword evidence="8" id="KW-0808">Transferase</keyword>
<evidence type="ECO:0000256" key="6">
    <source>
        <dbReference type="ARBA" id="ARBA00012483"/>
    </source>
</evidence>
<evidence type="ECO:0000256" key="11">
    <source>
        <dbReference type="SAM" id="Coils"/>
    </source>
</evidence>
<evidence type="ECO:0000256" key="9">
    <source>
        <dbReference type="ARBA" id="ARBA00022786"/>
    </source>
</evidence>
<evidence type="ECO:0000256" key="2">
    <source>
        <dbReference type="ARBA" id="ARBA00004123"/>
    </source>
</evidence>
<dbReference type="PANTHER" id="PTHR13931:SF2">
    <property type="entry name" value="UBIQUITIN CONJUGATION FACTOR E4 B"/>
    <property type="match status" value="1"/>
</dbReference>
<keyword evidence="11" id="KW-0175">Coiled coil</keyword>
<dbReference type="GO" id="GO:0005737">
    <property type="term" value="C:cytoplasm"/>
    <property type="evidence" value="ECO:0007669"/>
    <property type="project" value="UniProtKB-SubCell"/>
</dbReference>
<sequence>MATTSNKPQRSLEEIEDIIVRKILLISLTDSPDPRIIYLEMTAAEILSEGKDLKLNRDLIERVLIDRLSVQNPNAEPPFNYLLGCYRRAVDELKKIANMKDKIVKSELELSIRQLKKLSVSYCRIHLGNPELFGGDSNVVKGSGNSNVSPVLPLIFAMVDGFNSGGIQPPPGFLEELFREGDLDSLDPIFKGLYEDLRGNVLKVSVLGNFQQPLRALLFLVSFNVGATSLVSHKWWIPTGAYVNGRVIEMTSILGPFFHVSALPDNTIFKSEPDVGQQCFSDATNRRQADLLSSFTTIKTLMNHLYDGLSEVLLALLKNSDTRESVLQYLAEVINRNATRAHIQVDPLSCASSGMFVNLSAVMLRLSEPFLDANLSKKDKIDPNYVFHNNRLDIRGLTALHASSEEITEWLNTPRKTDVSALSSDKENRLLQSQEASSSGNSGEKAKYSFICECFFMTARVLNLGLLKAFSDFKHLVQDISRCEDTLSTFKALQKQTPSPQLQLDIDRLEKEIELYSQEKLCYEAQILRDGALIQHALSFYRLMLVWLVNLVGGFKMPLPLTCPKEFASMPEHFVEDAMELLIFASRIPKALDGVLLVGLMIKCFTMQFCLLHDMGNIVFFARALSMKFRYLVDVFCFAIFLAGQDDFMNFIIMFMASPTYIRNPYLRAKMVEVLNCWMPRRSGSSATASLFEGHHLSLEYLVRNLLKLYVDIEFTGSHTQFFDKFNIRHNIAELLEYLWQVPSHRNIWMKIAKEEEKGVYLKFLNFLINDSIYLLDESLNKILEIKGLEAEMSNTTEWERRPAQERQERTRLFHSQENIIRIDMKLANEDVSMLTFTSEQITAPFLLPEMVDRVATMLNYFLLQLVGPQRRSLTLKDPEKYEFRPKQLLKQIVHIYVHLARGDTENIFPAAILKDGRSYNEQLFTAAADVLRRIGEDGRVVQEFIELGTKTKVAASEAMDAEVTLGEVPEEFLDPIQCTLMKDPVILPSSRTTVDRPVILRHLLSDNTDPFNRSHLTVDMLISNTELKARIDEYIRSQELKRHGEDFSLQRAKETIQTTTEEMLID</sequence>
<organism evidence="14 15">
    <name type="scientific">Populus deltoides</name>
    <name type="common">Eastern poplar</name>
    <name type="synonym">Eastern cottonwood</name>
    <dbReference type="NCBI Taxonomy" id="3696"/>
    <lineage>
        <taxon>Eukaryota</taxon>
        <taxon>Viridiplantae</taxon>
        <taxon>Streptophyta</taxon>
        <taxon>Embryophyta</taxon>
        <taxon>Tracheophyta</taxon>
        <taxon>Spermatophyta</taxon>
        <taxon>Magnoliopsida</taxon>
        <taxon>eudicotyledons</taxon>
        <taxon>Gunneridae</taxon>
        <taxon>Pentapetalae</taxon>
        <taxon>rosids</taxon>
        <taxon>fabids</taxon>
        <taxon>Malpighiales</taxon>
        <taxon>Salicaceae</taxon>
        <taxon>Saliceae</taxon>
        <taxon>Populus</taxon>
    </lineage>
</organism>
<evidence type="ECO:0000256" key="4">
    <source>
        <dbReference type="ARBA" id="ARBA00004906"/>
    </source>
</evidence>
<name>A0A8T2WS73_POPDE</name>